<organism evidence="10 11">
    <name type="scientific">Lachnellula willkommii</name>
    <dbReference type="NCBI Taxonomy" id="215461"/>
    <lineage>
        <taxon>Eukaryota</taxon>
        <taxon>Fungi</taxon>
        <taxon>Dikarya</taxon>
        <taxon>Ascomycota</taxon>
        <taxon>Pezizomycotina</taxon>
        <taxon>Leotiomycetes</taxon>
        <taxon>Helotiales</taxon>
        <taxon>Lachnaceae</taxon>
        <taxon>Lachnellula</taxon>
    </lineage>
</organism>
<protein>
    <recommendedName>
        <fullName evidence="3 8">Pectinesterase</fullName>
        <ecNumber evidence="3 8">3.1.1.11</ecNumber>
    </recommendedName>
</protein>
<evidence type="ECO:0000313" key="10">
    <source>
        <dbReference type="EMBL" id="TVY92255.1"/>
    </source>
</evidence>
<evidence type="ECO:0000256" key="5">
    <source>
        <dbReference type="ARBA" id="ARBA00023085"/>
    </source>
</evidence>
<dbReference type="Proteomes" id="UP000315522">
    <property type="component" value="Unassembled WGS sequence"/>
</dbReference>
<dbReference type="SUPFAM" id="SSF51126">
    <property type="entry name" value="Pectin lyase-like"/>
    <property type="match status" value="1"/>
</dbReference>
<keyword evidence="11" id="KW-1185">Reference proteome</keyword>
<evidence type="ECO:0000256" key="2">
    <source>
        <dbReference type="ARBA" id="ARBA00008891"/>
    </source>
</evidence>
<comment type="subcellular location">
    <subcellularLocation>
        <location evidence="8">Secreted</location>
    </subcellularLocation>
</comment>
<evidence type="ECO:0000256" key="3">
    <source>
        <dbReference type="ARBA" id="ARBA00013229"/>
    </source>
</evidence>
<keyword evidence="5 8" id="KW-0063">Aspartyl esterase</keyword>
<keyword evidence="8" id="KW-0961">Cell wall biogenesis/degradation</keyword>
<evidence type="ECO:0000256" key="7">
    <source>
        <dbReference type="PROSITE-ProRule" id="PRU10040"/>
    </source>
</evidence>
<evidence type="ECO:0000256" key="1">
    <source>
        <dbReference type="ARBA" id="ARBA00005184"/>
    </source>
</evidence>
<dbReference type="PANTHER" id="PTHR31321:SF57">
    <property type="entry name" value="PECTINESTERASE 53-RELATED"/>
    <property type="match status" value="1"/>
</dbReference>
<comment type="caution">
    <text evidence="10">The sequence shown here is derived from an EMBL/GenBank/DDBJ whole genome shotgun (WGS) entry which is preliminary data.</text>
</comment>
<sequence length="315" mass="33228">MKAAVLNTWACIPTLLLAATLDVGSGKTYSTITEAYNAAAAGDTIYVYPGTYTEQLTISKDSITLKGSTYPSTSPSENEAVMTYSSYASDAGSDDASATLLITGDNFNLYNMNVSNTAGTAGQAVALSTHGDYGGFYASALLGWQDTLYSHTGSQFFGRCYIEGAVDFIFGITGQAWFQGNTLGLTRSAGTITAQGRTSSSTDGFFVFDKAKLVLGANAASGTKGSVFLGRPWGDYARVIFQNSNLENTITSVGWEAWNSSQSTSNILFAEYDNTNADGTRVSWATTLTSAEGISTILPTYSDWVDSAYLGVSAP</sequence>
<dbReference type="Pfam" id="PF01095">
    <property type="entry name" value="Pectinesterase"/>
    <property type="match status" value="1"/>
</dbReference>
<keyword evidence="8" id="KW-0964">Secreted</keyword>
<evidence type="ECO:0000256" key="4">
    <source>
        <dbReference type="ARBA" id="ARBA00022801"/>
    </source>
</evidence>
<dbReference type="InterPro" id="IPR012334">
    <property type="entry name" value="Pectin_lyas_fold"/>
</dbReference>
<comment type="pathway">
    <text evidence="1 8">Glycan metabolism; pectin degradation; 2-dehydro-3-deoxy-D-gluconate from pectin: step 1/5.</text>
</comment>
<dbReference type="Gene3D" id="2.160.20.10">
    <property type="entry name" value="Single-stranded right-handed beta-helix, Pectin lyase-like"/>
    <property type="match status" value="1"/>
</dbReference>
<dbReference type="GO" id="GO:0045490">
    <property type="term" value="P:pectin catabolic process"/>
    <property type="evidence" value="ECO:0007669"/>
    <property type="project" value="UniProtKB-UniRule"/>
</dbReference>
<comment type="function">
    <text evidence="8">Involved in maceration and soft-rotting of plant tissue.</text>
</comment>
<name>A0A559MH16_9HELO</name>
<comment type="catalytic activity">
    <reaction evidence="6 8">
        <text>[(1-&gt;4)-alpha-D-galacturonosyl methyl ester](n) + n H2O = [(1-&gt;4)-alpha-D-galacturonosyl](n) + n methanol + n H(+)</text>
        <dbReference type="Rhea" id="RHEA:22380"/>
        <dbReference type="Rhea" id="RHEA-COMP:14570"/>
        <dbReference type="Rhea" id="RHEA-COMP:14573"/>
        <dbReference type="ChEBI" id="CHEBI:15377"/>
        <dbReference type="ChEBI" id="CHEBI:15378"/>
        <dbReference type="ChEBI" id="CHEBI:17790"/>
        <dbReference type="ChEBI" id="CHEBI:140522"/>
        <dbReference type="ChEBI" id="CHEBI:140523"/>
        <dbReference type="EC" id="3.1.1.11"/>
    </reaction>
</comment>
<feature type="signal peptide" evidence="8">
    <location>
        <begin position="1"/>
        <end position="26"/>
    </location>
</feature>
<feature type="active site" evidence="7">
    <location>
        <position position="167"/>
    </location>
</feature>
<dbReference type="GO" id="GO:0042545">
    <property type="term" value="P:cell wall modification"/>
    <property type="evidence" value="ECO:0007669"/>
    <property type="project" value="UniProtKB-UniRule"/>
</dbReference>
<keyword evidence="4 8" id="KW-0378">Hydrolase</keyword>
<gene>
    <name evidence="10" type="primary">pmeA_0</name>
    <name evidence="10" type="ORF">LAWI1_G003102</name>
</gene>
<accession>A0A559MH16</accession>
<dbReference type="EC" id="3.1.1.11" evidence="3 8"/>
<dbReference type="GO" id="GO:0030599">
    <property type="term" value="F:pectinesterase activity"/>
    <property type="evidence" value="ECO:0007669"/>
    <property type="project" value="UniProtKB-UniRule"/>
</dbReference>
<evidence type="ECO:0000313" key="11">
    <source>
        <dbReference type="Proteomes" id="UP000315522"/>
    </source>
</evidence>
<evidence type="ECO:0000256" key="8">
    <source>
        <dbReference type="RuleBase" id="RU000589"/>
    </source>
</evidence>
<dbReference type="PANTHER" id="PTHR31321">
    <property type="entry name" value="ACYL-COA THIOESTER HYDROLASE YBHC-RELATED"/>
    <property type="match status" value="1"/>
</dbReference>
<dbReference type="InterPro" id="IPR000070">
    <property type="entry name" value="Pectinesterase_cat"/>
</dbReference>
<feature type="chain" id="PRO_5022268366" description="Pectinesterase" evidence="8">
    <location>
        <begin position="27"/>
        <end position="315"/>
    </location>
</feature>
<dbReference type="InterPro" id="IPR011050">
    <property type="entry name" value="Pectin_lyase_fold/virulence"/>
</dbReference>
<dbReference type="InterPro" id="IPR033131">
    <property type="entry name" value="Pectinesterase_Asp_AS"/>
</dbReference>
<evidence type="ECO:0000259" key="9">
    <source>
        <dbReference type="Pfam" id="PF01095"/>
    </source>
</evidence>
<dbReference type="PROSITE" id="PS00503">
    <property type="entry name" value="PECTINESTERASE_2"/>
    <property type="match status" value="1"/>
</dbReference>
<comment type="similarity">
    <text evidence="2">Belongs to the pectinesterase family.</text>
</comment>
<dbReference type="GO" id="GO:0005576">
    <property type="term" value="C:extracellular region"/>
    <property type="evidence" value="ECO:0007669"/>
    <property type="project" value="UniProtKB-SubCell"/>
</dbReference>
<feature type="domain" description="Pectinesterase catalytic" evidence="9">
    <location>
        <begin position="25"/>
        <end position="287"/>
    </location>
</feature>
<evidence type="ECO:0000256" key="6">
    <source>
        <dbReference type="ARBA" id="ARBA00047928"/>
    </source>
</evidence>
<dbReference type="AlphaFoldDB" id="A0A559MH16"/>
<keyword evidence="8" id="KW-0732">Signal</keyword>
<proteinExistence type="inferred from homology"/>
<dbReference type="UniPathway" id="UPA00545">
    <property type="reaction ID" value="UER00823"/>
</dbReference>
<dbReference type="EMBL" id="QGML01000353">
    <property type="protein sequence ID" value="TVY92255.1"/>
    <property type="molecule type" value="Genomic_DNA"/>
</dbReference>
<reference evidence="10 11" key="1">
    <citation type="submission" date="2018-05" db="EMBL/GenBank/DDBJ databases">
        <title>Genome sequencing and assembly of the regulated plant pathogen Lachnellula willkommii and related sister species for the development of diagnostic species identification markers.</title>
        <authorList>
            <person name="Giroux E."/>
            <person name="Bilodeau G."/>
        </authorList>
    </citation>
    <scope>NUCLEOTIDE SEQUENCE [LARGE SCALE GENOMIC DNA]</scope>
    <source>
        <strain evidence="10 11">CBS 172.35</strain>
    </source>
</reference>